<comment type="catalytic activity">
    <reaction evidence="12">
        <text>an N,N'-diacetylchitobiosyl-diphospho-di-trans,poly-cis-dolichol + GDP-alpha-D-mannose = a beta-D-Man-(1-&gt;4)-beta-D-GlcNAc-(1-&gt;4)-alpha-D-GlcNAc-diphospho-di-trans,poly-cis-dolichol + GDP + H(+)</text>
        <dbReference type="Rhea" id="RHEA:13865"/>
        <dbReference type="Rhea" id="RHEA-COMP:19510"/>
        <dbReference type="Rhea" id="RHEA-COMP:19511"/>
        <dbReference type="ChEBI" id="CHEBI:15378"/>
        <dbReference type="ChEBI" id="CHEBI:57269"/>
        <dbReference type="ChEBI" id="CHEBI:57527"/>
        <dbReference type="ChEBI" id="CHEBI:58189"/>
        <dbReference type="ChEBI" id="CHEBI:58472"/>
        <dbReference type="EC" id="2.4.1.142"/>
    </reaction>
    <physiologicalReaction direction="left-to-right" evidence="12">
        <dbReference type="Rhea" id="RHEA:13866"/>
    </physiologicalReaction>
</comment>
<evidence type="ECO:0000313" key="15">
    <source>
        <dbReference type="Proteomes" id="UP001378592"/>
    </source>
</evidence>
<evidence type="ECO:0000256" key="8">
    <source>
        <dbReference type="ARBA" id="ARBA00023136"/>
    </source>
</evidence>
<evidence type="ECO:0000256" key="2">
    <source>
        <dbReference type="ARBA" id="ARBA00004922"/>
    </source>
</evidence>
<evidence type="ECO:0000256" key="10">
    <source>
        <dbReference type="ARBA" id="ARBA00031566"/>
    </source>
</evidence>
<dbReference type="Proteomes" id="UP001378592">
    <property type="component" value="Unassembled WGS sequence"/>
</dbReference>
<dbReference type="PANTHER" id="PTHR13036">
    <property type="entry name" value="BETA1,4 MANNOSYLTRANSFERASE"/>
    <property type="match status" value="1"/>
</dbReference>
<feature type="domain" description="Glycosyl transferase family 1" evidence="13">
    <location>
        <begin position="252"/>
        <end position="393"/>
    </location>
</feature>
<evidence type="ECO:0000256" key="6">
    <source>
        <dbReference type="ARBA" id="ARBA00022824"/>
    </source>
</evidence>
<sequence length="431" mass="49325">MSKGRVSVVVLGDVGRSPRMQYHSLSLANEGFIVDLIGYSGSELIRELQEHPNVTLRYVPSCPDFQSKFPRLFGYVLKVLWQILSLMTVLFCKRRSDYLLVQNPPAIPTLAVCWIYCVLMRSKYIIDWHNYAYTILALSVGNESILVKFSKWFEGWFGRRANANLCVTKALKMDLEQNHRIIATTLYDRPPDCFHPVPLQTSHNLFKKLSEKYEIFGSSDETKTAFTEIKTDGVISLREDRPGLLVSSTSWTEDEDFNILLSALQLYEEMCQTSACALPPLICVITGKGPLKQYYCELIDNAQWKNVKVVTPWLHPSDYPQLLASADLGVCLHMSSSGLDLPMKVADMFGCGLPVCAHTFKCLNELIQHEKNSYVFSTSDELSSQIQSWFKDFPNNSSQKEICHYFKEELAKYRSLRWHENWKLSTSSLFL</sequence>
<dbReference type="SUPFAM" id="SSF53756">
    <property type="entry name" value="UDP-Glycosyltransferase/glycogen phosphorylase"/>
    <property type="match status" value="1"/>
</dbReference>
<comment type="subcellular location">
    <subcellularLocation>
        <location evidence="1">Endoplasmic reticulum membrane</location>
        <topology evidence="1">Single-pass membrane protein</topology>
    </subcellularLocation>
</comment>
<keyword evidence="5" id="KW-0812">Transmembrane</keyword>
<keyword evidence="8" id="KW-0472">Membrane</keyword>
<dbReference type="GO" id="GO:0004578">
    <property type="term" value="F:chitobiosyldiphosphodolichol beta-mannosyltransferase activity"/>
    <property type="evidence" value="ECO:0007669"/>
    <property type="project" value="UniProtKB-EC"/>
</dbReference>
<evidence type="ECO:0000256" key="3">
    <source>
        <dbReference type="ARBA" id="ARBA00022676"/>
    </source>
</evidence>
<gene>
    <name evidence="14" type="ORF">R5R35_009872</name>
</gene>
<evidence type="ECO:0000313" key="14">
    <source>
        <dbReference type="EMBL" id="KAK7870720.1"/>
    </source>
</evidence>
<keyword evidence="4" id="KW-0808">Transferase</keyword>
<evidence type="ECO:0000256" key="11">
    <source>
        <dbReference type="ARBA" id="ARBA00033088"/>
    </source>
</evidence>
<protein>
    <recommendedName>
        <fullName evidence="10">Beta-1,4-mannosyltransferase</fullName>
    </recommendedName>
    <alternativeName>
        <fullName evidence="11">GDP-Man:GlcNAc2-PP-dolichol mannosyltransferase</fullName>
    </alternativeName>
    <alternativeName>
        <fullName evidence="9">GDP-mannose-dolichol diphosphochitobiose mannosyltransferase</fullName>
    </alternativeName>
</protein>
<evidence type="ECO:0000256" key="1">
    <source>
        <dbReference type="ARBA" id="ARBA00004389"/>
    </source>
</evidence>
<dbReference type="Pfam" id="PF00534">
    <property type="entry name" value="Glycos_transf_1"/>
    <property type="match status" value="1"/>
</dbReference>
<dbReference type="PANTHER" id="PTHR13036:SF0">
    <property type="entry name" value="CHITOBIOSYLDIPHOSPHODOLICHOL BETA-MANNOSYLTRANSFERASE"/>
    <property type="match status" value="1"/>
</dbReference>
<keyword evidence="3" id="KW-0328">Glycosyltransferase</keyword>
<evidence type="ECO:0000256" key="7">
    <source>
        <dbReference type="ARBA" id="ARBA00022989"/>
    </source>
</evidence>
<accession>A0AAN9ZDX8</accession>
<dbReference type="InterPro" id="IPR001296">
    <property type="entry name" value="Glyco_trans_1"/>
</dbReference>
<dbReference type="InterPro" id="IPR026051">
    <property type="entry name" value="ALG1-like"/>
</dbReference>
<keyword evidence="15" id="KW-1185">Reference proteome</keyword>
<keyword evidence="7" id="KW-1133">Transmembrane helix</keyword>
<keyword evidence="6" id="KW-0256">Endoplasmic reticulum</keyword>
<comment type="caution">
    <text evidence="14">The sequence shown here is derived from an EMBL/GenBank/DDBJ whole genome shotgun (WGS) entry which is preliminary data.</text>
</comment>
<evidence type="ECO:0000256" key="9">
    <source>
        <dbReference type="ARBA" id="ARBA00031434"/>
    </source>
</evidence>
<reference evidence="14 15" key="1">
    <citation type="submission" date="2024-03" db="EMBL/GenBank/DDBJ databases">
        <title>The genome assembly and annotation of the cricket Gryllus longicercus Weissman &amp; Gray.</title>
        <authorList>
            <person name="Szrajer S."/>
            <person name="Gray D."/>
            <person name="Ylla G."/>
        </authorList>
    </citation>
    <scope>NUCLEOTIDE SEQUENCE [LARGE SCALE GENOMIC DNA]</scope>
    <source>
        <strain evidence="14">DAG 2021-001</strain>
        <tissue evidence="14">Whole body minus gut</tissue>
    </source>
</reference>
<dbReference type="FunFam" id="3.40.50.2000:FF:000109">
    <property type="entry name" value="Chitobiosyldiphosphodolichol beta-mannosyltransferase"/>
    <property type="match status" value="1"/>
</dbReference>
<dbReference type="Gene3D" id="3.40.50.2000">
    <property type="entry name" value="Glycogen Phosphorylase B"/>
    <property type="match status" value="2"/>
</dbReference>
<dbReference type="AlphaFoldDB" id="A0AAN9ZDX8"/>
<comment type="pathway">
    <text evidence="2">Protein modification; protein glycosylation.</text>
</comment>
<dbReference type="CDD" id="cd03816">
    <property type="entry name" value="GT33_ALG1-like"/>
    <property type="match status" value="1"/>
</dbReference>
<dbReference type="EMBL" id="JAZDUA010000053">
    <property type="protein sequence ID" value="KAK7870720.1"/>
    <property type="molecule type" value="Genomic_DNA"/>
</dbReference>
<evidence type="ECO:0000256" key="12">
    <source>
        <dbReference type="ARBA" id="ARBA00045071"/>
    </source>
</evidence>
<dbReference type="GO" id="GO:0005789">
    <property type="term" value="C:endoplasmic reticulum membrane"/>
    <property type="evidence" value="ECO:0007669"/>
    <property type="project" value="UniProtKB-SubCell"/>
</dbReference>
<evidence type="ECO:0000259" key="13">
    <source>
        <dbReference type="Pfam" id="PF00534"/>
    </source>
</evidence>
<evidence type="ECO:0000256" key="5">
    <source>
        <dbReference type="ARBA" id="ARBA00022692"/>
    </source>
</evidence>
<evidence type="ECO:0000256" key="4">
    <source>
        <dbReference type="ARBA" id="ARBA00022679"/>
    </source>
</evidence>
<organism evidence="14 15">
    <name type="scientific">Gryllus longicercus</name>
    <dbReference type="NCBI Taxonomy" id="2509291"/>
    <lineage>
        <taxon>Eukaryota</taxon>
        <taxon>Metazoa</taxon>
        <taxon>Ecdysozoa</taxon>
        <taxon>Arthropoda</taxon>
        <taxon>Hexapoda</taxon>
        <taxon>Insecta</taxon>
        <taxon>Pterygota</taxon>
        <taxon>Neoptera</taxon>
        <taxon>Polyneoptera</taxon>
        <taxon>Orthoptera</taxon>
        <taxon>Ensifera</taxon>
        <taxon>Gryllidea</taxon>
        <taxon>Grylloidea</taxon>
        <taxon>Gryllidae</taxon>
        <taxon>Gryllinae</taxon>
        <taxon>Gryllus</taxon>
    </lineage>
</organism>
<name>A0AAN9ZDX8_9ORTH</name>
<proteinExistence type="predicted"/>